<accession>A0A8S5RL27</accession>
<reference evidence="1" key="1">
    <citation type="journal article" date="2021" name="Proc. Natl. Acad. Sci. U.S.A.">
        <title>A Catalog of Tens of Thousands of Viruses from Human Metagenomes Reveals Hidden Associations with Chronic Diseases.</title>
        <authorList>
            <person name="Tisza M.J."/>
            <person name="Buck C.B."/>
        </authorList>
    </citation>
    <scope>NUCLEOTIDE SEQUENCE</scope>
    <source>
        <strain evidence="1">CtZer25</strain>
    </source>
</reference>
<evidence type="ECO:0000313" key="1">
    <source>
        <dbReference type="EMBL" id="DAE32063.1"/>
    </source>
</evidence>
<name>A0A8S5RL27_9VIRU</name>
<sequence length="268" mass="28787">MGNKAVKTPLGMVSSYFFPFASEPVGTHPVYGDKVDMGAAVKGYLSLTTASGDITGDNAMLLYFEQFVSGQVDVETTLSDLEVNAKLYGHSYKAGRETAKGEDSAPNGAYAFIEPILKKDKTLVYRASFFYKTTAMLSAEKQEADTRKSDFNPKMNAVSLRVMKDNADAWRERQEFPTQSEAEAFIDSLAGGTAAYGVTITHIGTGTSDPGEGTTYVTAGQSLAIDFGTKDPTALYDNAVNVTSKLATHKYTVSSIATAHEIVAVWST</sequence>
<dbReference type="EMBL" id="BK059115">
    <property type="protein sequence ID" value="DAE32063.1"/>
    <property type="molecule type" value="Genomic_DNA"/>
</dbReference>
<organism evidence="1">
    <name type="scientific">virus sp. ctZer25</name>
    <dbReference type="NCBI Taxonomy" id="2825819"/>
    <lineage>
        <taxon>Viruses</taxon>
    </lineage>
</organism>
<proteinExistence type="predicted"/>
<protein>
    <submittedName>
        <fullName evidence="1">Tail tube protein</fullName>
    </submittedName>
</protein>